<keyword evidence="2" id="KW-1185">Reference proteome</keyword>
<proteinExistence type="predicted"/>
<gene>
    <name evidence="1" type="ORF">Golax_024967</name>
</gene>
<comment type="caution">
    <text evidence="1">The sequence shown here is derived from an EMBL/GenBank/DDBJ whole genome shotgun (WGS) entry which is preliminary data.</text>
</comment>
<protein>
    <submittedName>
        <fullName evidence="1">Uncharacterized protein</fullName>
    </submittedName>
</protein>
<sequence length="36" mass="4182">MDIEDNATKVNTAVVYFSDVALIWWCCRSTNEKRVC</sequence>
<dbReference type="Proteomes" id="UP000593574">
    <property type="component" value="Unassembled WGS sequence"/>
</dbReference>
<accession>A0A7J8ZDQ9</accession>
<evidence type="ECO:0000313" key="1">
    <source>
        <dbReference type="EMBL" id="MBA0709958.1"/>
    </source>
</evidence>
<organism evidence="1 2">
    <name type="scientific">Gossypium laxum</name>
    <dbReference type="NCBI Taxonomy" id="34288"/>
    <lineage>
        <taxon>Eukaryota</taxon>
        <taxon>Viridiplantae</taxon>
        <taxon>Streptophyta</taxon>
        <taxon>Embryophyta</taxon>
        <taxon>Tracheophyta</taxon>
        <taxon>Spermatophyta</taxon>
        <taxon>Magnoliopsida</taxon>
        <taxon>eudicotyledons</taxon>
        <taxon>Gunneridae</taxon>
        <taxon>Pentapetalae</taxon>
        <taxon>rosids</taxon>
        <taxon>malvids</taxon>
        <taxon>Malvales</taxon>
        <taxon>Malvaceae</taxon>
        <taxon>Malvoideae</taxon>
        <taxon>Gossypium</taxon>
    </lineage>
</organism>
<name>A0A7J8ZDQ9_9ROSI</name>
<reference evidence="1 2" key="1">
    <citation type="journal article" date="2019" name="Genome Biol. Evol.">
        <title>Insights into the evolution of the New World diploid cottons (Gossypium, subgenus Houzingenia) based on genome sequencing.</title>
        <authorList>
            <person name="Grover C.E."/>
            <person name="Arick M.A. 2nd"/>
            <person name="Thrash A."/>
            <person name="Conover J.L."/>
            <person name="Sanders W.S."/>
            <person name="Peterson D.G."/>
            <person name="Frelichowski J.E."/>
            <person name="Scheffler J.A."/>
            <person name="Scheffler B.E."/>
            <person name="Wendel J.F."/>
        </authorList>
    </citation>
    <scope>NUCLEOTIDE SEQUENCE [LARGE SCALE GENOMIC DNA]</scope>
    <source>
        <strain evidence="1">4</strain>
        <tissue evidence="1">Leaf</tissue>
    </source>
</reference>
<dbReference type="AlphaFoldDB" id="A0A7J8ZDQ9"/>
<evidence type="ECO:0000313" key="2">
    <source>
        <dbReference type="Proteomes" id="UP000593574"/>
    </source>
</evidence>
<dbReference type="EMBL" id="JABEZV010000004">
    <property type="protein sequence ID" value="MBA0709958.1"/>
    <property type="molecule type" value="Genomic_DNA"/>
</dbReference>